<gene>
    <name evidence="1" type="ORF">MGAL_10B040236</name>
</gene>
<accession>A0A8B6BHK2</accession>
<sequence length="163" mass="18760">MAVASRKGKQDLTVVSMSQSGLRDDIRGVCTYVVANVNKKGRMGKELTSDQKSRLAALNDAGYRKSEFLKLTGITRSTVYIFLKRYDHRGDIENMRRTGRPTSFHGRDMRKLSRCVKNIAVDLYLKLLIFNESIVRPFSKRTVERKLHSDGFHKRSVKKKKSY</sequence>
<evidence type="ECO:0000313" key="1">
    <source>
        <dbReference type="EMBL" id="VDH90894.1"/>
    </source>
</evidence>
<dbReference type="Proteomes" id="UP000596742">
    <property type="component" value="Unassembled WGS sequence"/>
</dbReference>
<feature type="non-terminal residue" evidence="1">
    <location>
        <position position="163"/>
    </location>
</feature>
<dbReference type="EMBL" id="UYJE01000179">
    <property type="protein sequence ID" value="VDH90894.1"/>
    <property type="molecule type" value="Genomic_DNA"/>
</dbReference>
<dbReference type="SUPFAM" id="SSF46689">
    <property type="entry name" value="Homeodomain-like"/>
    <property type="match status" value="1"/>
</dbReference>
<dbReference type="InterPro" id="IPR009057">
    <property type="entry name" value="Homeodomain-like_sf"/>
</dbReference>
<keyword evidence="2" id="KW-1185">Reference proteome</keyword>
<protein>
    <submittedName>
        <fullName evidence="1">Uncharacterized protein</fullName>
    </submittedName>
</protein>
<evidence type="ECO:0000313" key="2">
    <source>
        <dbReference type="Proteomes" id="UP000596742"/>
    </source>
</evidence>
<dbReference type="OrthoDB" id="6085704at2759"/>
<name>A0A8B6BHK2_MYTGA</name>
<dbReference type="AlphaFoldDB" id="A0A8B6BHK2"/>
<comment type="caution">
    <text evidence="1">The sequence shown here is derived from an EMBL/GenBank/DDBJ whole genome shotgun (WGS) entry which is preliminary data.</text>
</comment>
<organism evidence="1 2">
    <name type="scientific">Mytilus galloprovincialis</name>
    <name type="common">Mediterranean mussel</name>
    <dbReference type="NCBI Taxonomy" id="29158"/>
    <lineage>
        <taxon>Eukaryota</taxon>
        <taxon>Metazoa</taxon>
        <taxon>Spiralia</taxon>
        <taxon>Lophotrochozoa</taxon>
        <taxon>Mollusca</taxon>
        <taxon>Bivalvia</taxon>
        <taxon>Autobranchia</taxon>
        <taxon>Pteriomorphia</taxon>
        <taxon>Mytilida</taxon>
        <taxon>Mytiloidea</taxon>
        <taxon>Mytilidae</taxon>
        <taxon>Mytilinae</taxon>
        <taxon>Mytilus</taxon>
    </lineage>
</organism>
<proteinExistence type="predicted"/>
<reference evidence="1" key="1">
    <citation type="submission" date="2018-11" db="EMBL/GenBank/DDBJ databases">
        <authorList>
            <person name="Alioto T."/>
            <person name="Alioto T."/>
        </authorList>
    </citation>
    <scope>NUCLEOTIDE SEQUENCE</scope>
</reference>